<reference evidence="4" key="1">
    <citation type="submission" date="2023-11" db="UniProtKB">
        <authorList>
            <consortium name="WormBaseParasite"/>
        </authorList>
    </citation>
    <scope>IDENTIFICATION</scope>
</reference>
<organism evidence="3 4">
    <name type="scientific">Schistosoma margrebowiei</name>
    <dbReference type="NCBI Taxonomy" id="48269"/>
    <lineage>
        <taxon>Eukaryota</taxon>
        <taxon>Metazoa</taxon>
        <taxon>Spiralia</taxon>
        <taxon>Lophotrochozoa</taxon>
        <taxon>Platyhelminthes</taxon>
        <taxon>Trematoda</taxon>
        <taxon>Digenea</taxon>
        <taxon>Strigeidida</taxon>
        <taxon>Schistosomatoidea</taxon>
        <taxon>Schistosomatidae</taxon>
        <taxon>Schistosoma</taxon>
    </lineage>
</organism>
<evidence type="ECO:0000256" key="2">
    <source>
        <dbReference type="SAM" id="SignalP"/>
    </source>
</evidence>
<dbReference type="Proteomes" id="UP000050790">
    <property type="component" value="Unassembled WGS sequence"/>
</dbReference>
<evidence type="ECO:0000313" key="4">
    <source>
        <dbReference type="WBParaSite" id="SMRG1_82080.1"/>
    </source>
</evidence>
<sequence length="99" mass="11357">MLIRLFIIVLFFIDHNDSKPSNSNETTTISKPTSSSNMTRLNKGQLWLDHLFSLMDKAEFLEDEIGVLDLTVKAGQEEECSKQPNIICKFSNMIDWFVS</sequence>
<dbReference type="WBParaSite" id="SMRG1_82080.1">
    <property type="protein sequence ID" value="SMRG1_82080.1"/>
    <property type="gene ID" value="SMRG1_82080"/>
</dbReference>
<feature type="signal peptide" evidence="2">
    <location>
        <begin position="1"/>
        <end position="18"/>
    </location>
</feature>
<protein>
    <submittedName>
        <fullName evidence="4">Uncharacterized protein</fullName>
    </submittedName>
</protein>
<feature type="chain" id="PRO_5041733609" evidence="2">
    <location>
        <begin position="19"/>
        <end position="99"/>
    </location>
</feature>
<dbReference type="AlphaFoldDB" id="A0AA85AG43"/>
<proteinExistence type="predicted"/>
<evidence type="ECO:0000256" key="1">
    <source>
        <dbReference type="SAM" id="MobiDB-lite"/>
    </source>
</evidence>
<feature type="region of interest" description="Disordered" evidence="1">
    <location>
        <begin position="19"/>
        <end position="39"/>
    </location>
</feature>
<evidence type="ECO:0000313" key="3">
    <source>
        <dbReference type="Proteomes" id="UP000050790"/>
    </source>
</evidence>
<accession>A0AA85AG43</accession>
<name>A0AA85AG43_9TREM</name>
<keyword evidence="2" id="KW-0732">Signal</keyword>